<sequence length="205" mass="21753">MVPSFGAATQSGQHLPVQPRSHRLTVRLVENGQDLRQLSCPVVDSAKWVWRQGTGSDEQITEVFHVAAGRELIEGGVGQSYPSVSQCRDAFCDMWERQPHPGRLRLGRQDRFPQRGQRSAVIGKQLVDISPQGAVSAYPRVVGSSPVSGLPAVVARFQDETSASTAGSGVAESLIVRAAARAGAADMRASPIGATSPADLFAGQP</sequence>
<dbReference type="KEGG" id="ntp:CRH09_30385"/>
<dbReference type="EMBL" id="CP023778">
    <property type="protein sequence ID" value="ATL69838.1"/>
    <property type="molecule type" value="Genomic_DNA"/>
</dbReference>
<dbReference type="AlphaFoldDB" id="A0A291RRG6"/>
<gene>
    <name evidence="1" type="ORF">CRH09_30385</name>
</gene>
<evidence type="ECO:0000313" key="1">
    <source>
        <dbReference type="EMBL" id="ATL69838.1"/>
    </source>
</evidence>
<organism evidence="1 2">
    <name type="scientific">Nocardia terpenica</name>
    <dbReference type="NCBI Taxonomy" id="455432"/>
    <lineage>
        <taxon>Bacteria</taxon>
        <taxon>Bacillati</taxon>
        <taxon>Actinomycetota</taxon>
        <taxon>Actinomycetes</taxon>
        <taxon>Mycobacteriales</taxon>
        <taxon>Nocardiaceae</taxon>
        <taxon>Nocardia</taxon>
    </lineage>
</organism>
<evidence type="ECO:0000313" key="2">
    <source>
        <dbReference type="Proteomes" id="UP000221961"/>
    </source>
</evidence>
<protein>
    <submittedName>
        <fullName evidence="1">Uncharacterized protein</fullName>
    </submittedName>
</protein>
<dbReference type="Proteomes" id="UP000221961">
    <property type="component" value="Chromosome"/>
</dbReference>
<name>A0A291RRG6_9NOCA</name>
<accession>A0A291RRG6</accession>
<reference evidence="1 2" key="1">
    <citation type="submission" date="2017-10" db="EMBL/GenBank/DDBJ databases">
        <title>Comparative genomics between pathogenic Norcardia.</title>
        <authorList>
            <person name="Zeng L."/>
        </authorList>
    </citation>
    <scope>NUCLEOTIDE SEQUENCE [LARGE SCALE GENOMIC DNA]</scope>
    <source>
        <strain evidence="1 2">NC_YFY_NT001</strain>
    </source>
</reference>
<proteinExistence type="predicted"/>